<dbReference type="EMBL" id="MTCY01000014">
    <property type="protein sequence ID" value="OWP77831.1"/>
    <property type="molecule type" value="Genomic_DNA"/>
</dbReference>
<dbReference type="GO" id="GO:0051301">
    <property type="term" value="P:cell division"/>
    <property type="evidence" value="ECO:0007669"/>
    <property type="project" value="UniProtKB-KW"/>
</dbReference>
<keyword evidence="1" id="KW-0131">Cell cycle</keyword>
<organism evidence="1 2">
    <name type="scientific">Flavobacterium columnare</name>
    <dbReference type="NCBI Taxonomy" id="996"/>
    <lineage>
        <taxon>Bacteria</taxon>
        <taxon>Pseudomonadati</taxon>
        <taxon>Bacteroidota</taxon>
        <taxon>Flavobacteriia</taxon>
        <taxon>Flavobacteriales</taxon>
        <taxon>Flavobacteriaceae</taxon>
        <taxon>Flavobacterium</taxon>
    </lineage>
</organism>
<comment type="caution">
    <text evidence="1">The sequence shown here is derived from an EMBL/GenBank/DDBJ whole genome shotgun (WGS) entry which is preliminary data.</text>
</comment>
<evidence type="ECO:0000313" key="2">
    <source>
        <dbReference type="Proteomes" id="UP000198034"/>
    </source>
</evidence>
<accession>A0A246GB87</accession>
<dbReference type="Pfam" id="PF05164">
    <property type="entry name" value="ZapA"/>
    <property type="match status" value="1"/>
</dbReference>
<sequence length="95" mass="11156">MSEKLKIDISIAERIYPLTIDPSQKESLLKASEKIDYMLKQFKQNYAVKDKQDLLAMCALQFATQVEQKNEEMNNSDLQVTERLKRLNDLLDQYL</sequence>
<proteinExistence type="predicted"/>
<evidence type="ECO:0000313" key="1">
    <source>
        <dbReference type="EMBL" id="OWP77831.1"/>
    </source>
</evidence>
<dbReference type="AlphaFoldDB" id="A0A246GB87"/>
<dbReference type="InterPro" id="IPR036192">
    <property type="entry name" value="Cell_div_ZapA-like_sf"/>
</dbReference>
<gene>
    <name evidence="1" type="ORF">BWK62_06660</name>
</gene>
<dbReference type="SUPFAM" id="SSF102829">
    <property type="entry name" value="Cell division protein ZapA-like"/>
    <property type="match status" value="1"/>
</dbReference>
<protein>
    <submittedName>
        <fullName evidence="1">Cell division protein ZapA</fullName>
    </submittedName>
</protein>
<name>A0A246GB87_9FLAO</name>
<dbReference type="InterPro" id="IPR007838">
    <property type="entry name" value="Cell_div_ZapA-like"/>
</dbReference>
<dbReference type="Proteomes" id="UP000198034">
    <property type="component" value="Unassembled WGS sequence"/>
</dbReference>
<keyword evidence="1" id="KW-0132">Cell division</keyword>
<dbReference type="OrthoDB" id="1495773at2"/>
<reference evidence="1 2" key="1">
    <citation type="journal article" date="2017" name="Infect. Genet. Evol.">
        <title>Comparative genome analysis of fish pathogen Flavobacterium columnare reveals extensive sequence diversity within the species.</title>
        <authorList>
            <person name="Kayansamruaj P."/>
            <person name="Dong H.T."/>
            <person name="Hirono I."/>
            <person name="Kondo H."/>
            <person name="Senapin S."/>
            <person name="Rodkhum C."/>
        </authorList>
    </citation>
    <scope>NUCLEOTIDE SEQUENCE [LARGE SCALE GENOMIC DNA]</scope>
    <source>
        <strain evidence="1 2">1214</strain>
    </source>
</reference>